<accession>A0A3N6PF97</accession>
<name>A0A3N6PF97_9CYAN</name>
<reference evidence="1 2" key="1">
    <citation type="journal article" date="2018" name="ACS Chem. Biol.">
        <title>Ketoreductase domain dysfunction expands chemodiversity: malyngamide biosynthesis in the cyanobacterium Okeania hirsuta.</title>
        <authorList>
            <person name="Moss N.A."/>
            <person name="Leao T."/>
            <person name="Rankin M."/>
            <person name="McCullough T.M."/>
            <person name="Qu P."/>
            <person name="Korobeynikov A."/>
            <person name="Smith J.L."/>
            <person name="Gerwick L."/>
            <person name="Gerwick W.H."/>
        </authorList>
    </citation>
    <scope>NUCLEOTIDE SEQUENCE [LARGE SCALE GENOMIC DNA]</scope>
    <source>
        <strain evidence="1 2">PAB10Feb10-1</strain>
    </source>
</reference>
<sequence length="69" mass="7763">MYDINLNYLGVNPPLPLPGGEFSRTESGGKKEEEIPSIRRKFFGQVSGRSFYSALIRTDIIPLFTNAKK</sequence>
<organism evidence="1 2">
    <name type="scientific">Okeania hirsuta</name>
    <dbReference type="NCBI Taxonomy" id="1458930"/>
    <lineage>
        <taxon>Bacteria</taxon>
        <taxon>Bacillati</taxon>
        <taxon>Cyanobacteriota</taxon>
        <taxon>Cyanophyceae</taxon>
        <taxon>Oscillatoriophycideae</taxon>
        <taxon>Oscillatoriales</taxon>
        <taxon>Microcoleaceae</taxon>
        <taxon>Okeania</taxon>
    </lineage>
</organism>
<proteinExistence type="predicted"/>
<gene>
    <name evidence="1" type="ORF">D5R40_06470</name>
</gene>
<keyword evidence="2" id="KW-1185">Reference proteome</keyword>
<evidence type="ECO:0000313" key="2">
    <source>
        <dbReference type="Proteomes" id="UP000269154"/>
    </source>
</evidence>
<protein>
    <submittedName>
        <fullName evidence="1">Uncharacterized protein</fullName>
    </submittedName>
</protein>
<dbReference type="AlphaFoldDB" id="A0A3N6PF97"/>
<evidence type="ECO:0000313" key="1">
    <source>
        <dbReference type="EMBL" id="RQH50268.1"/>
    </source>
</evidence>
<dbReference type="Proteomes" id="UP000269154">
    <property type="component" value="Unassembled WGS sequence"/>
</dbReference>
<dbReference type="EMBL" id="RCBY01000023">
    <property type="protein sequence ID" value="RQH50268.1"/>
    <property type="molecule type" value="Genomic_DNA"/>
</dbReference>
<comment type="caution">
    <text evidence="1">The sequence shown here is derived from an EMBL/GenBank/DDBJ whole genome shotgun (WGS) entry which is preliminary data.</text>
</comment>